<dbReference type="STRING" id="1903952.BIT28_15295"/>
<comment type="caution">
    <text evidence="1">The sequence shown here is derived from an EMBL/GenBank/DDBJ whole genome shotgun (WGS) entry which is preliminary data.</text>
</comment>
<dbReference type="SUPFAM" id="SSF101744">
    <property type="entry name" value="Rof/RNase P subunit-like"/>
    <property type="match status" value="1"/>
</dbReference>
<sequence>MNTSLGGSTMTHRYQPIDCTLHDYFEMACVYHYQVKLDLRDESSVEGKCITTETHPDKSEWLVFKTEYQYTKIRMDCIKRMSALSPDAQFSVINC</sequence>
<dbReference type="OrthoDB" id="5344363at2"/>
<evidence type="ECO:0000313" key="2">
    <source>
        <dbReference type="Proteomes" id="UP000186905"/>
    </source>
</evidence>
<evidence type="ECO:0000313" key="1">
    <source>
        <dbReference type="EMBL" id="OLQ70782.1"/>
    </source>
</evidence>
<proteinExistence type="predicted"/>
<reference evidence="1 2" key="1">
    <citation type="submission" date="2016-09" db="EMBL/GenBank/DDBJ databases">
        <title>Photobacterium proteolyticum sp. nov. a protease producing bacterium isolated from ocean sediments of Laizhou Bay.</title>
        <authorList>
            <person name="Li Y."/>
        </authorList>
    </citation>
    <scope>NUCLEOTIDE SEQUENCE [LARGE SCALE GENOMIC DNA]</scope>
    <source>
        <strain evidence="1 2">13-12</strain>
    </source>
</reference>
<dbReference type="Pfam" id="PF07073">
    <property type="entry name" value="ROF"/>
    <property type="match status" value="1"/>
</dbReference>
<dbReference type="InterPro" id="IPR009778">
    <property type="entry name" value="ROF"/>
</dbReference>
<dbReference type="Proteomes" id="UP000186905">
    <property type="component" value="Unassembled WGS sequence"/>
</dbReference>
<dbReference type="InterPro" id="IPR038626">
    <property type="entry name" value="Rof-like_sf"/>
</dbReference>
<keyword evidence="2" id="KW-1185">Reference proteome</keyword>
<accession>A0A1Q9G8X3</accession>
<dbReference type="AlphaFoldDB" id="A0A1Q9G8X3"/>
<dbReference type="Gene3D" id="2.30.30.400">
    <property type="entry name" value="Rof-like"/>
    <property type="match status" value="1"/>
</dbReference>
<protein>
    <recommendedName>
        <fullName evidence="3">Transcriptional antiterminator</fullName>
    </recommendedName>
</protein>
<organism evidence="1 2">
    <name type="scientific">Photobacterium proteolyticum</name>
    <dbReference type="NCBI Taxonomy" id="1903952"/>
    <lineage>
        <taxon>Bacteria</taxon>
        <taxon>Pseudomonadati</taxon>
        <taxon>Pseudomonadota</taxon>
        <taxon>Gammaproteobacteria</taxon>
        <taxon>Vibrionales</taxon>
        <taxon>Vibrionaceae</taxon>
        <taxon>Photobacterium</taxon>
    </lineage>
</organism>
<gene>
    <name evidence="1" type="ORF">BIT28_15295</name>
</gene>
<dbReference type="EMBL" id="MJIL01000096">
    <property type="protein sequence ID" value="OLQ70782.1"/>
    <property type="molecule type" value="Genomic_DNA"/>
</dbReference>
<name>A0A1Q9G8X3_9GAMM</name>
<dbReference type="InterPro" id="IPR023534">
    <property type="entry name" value="Rof/RNase_P-like"/>
</dbReference>
<evidence type="ECO:0008006" key="3">
    <source>
        <dbReference type="Google" id="ProtNLM"/>
    </source>
</evidence>